<dbReference type="EMBL" id="CP146609">
    <property type="protein sequence ID" value="WWX24092.1"/>
    <property type="molecule type" value="Genomic_DNA"/>
</dbReference>
<organism evidence="2 3">
    <name type="scientific">Pseudodesulfovibrio methanolicus</name>
    <dbReference type="NCBI Taxonomy" id="3126690"/>
    <lineage>
        <taxon>Bacteria</taxon>
        <taxon>Pseudomonadati</taxon>
        <taxon>Thermodesulfobacteriota</taxon>
        <taxon>Desulfovibrionia</taxon>
        <taxon>Desulfovibrionales</taxon>
        <taxon>Desulfovibrionaceae</taxon>
    </lineage>
</organism>
<name>A0ABZ2J3F3_9BACT</name>
<evidence type="ECO:0000259" key="1">
    <source>
        <dbReference type="Pfam" id="PF12571"/>
    </source>
</evidence>
<dbReference type="PANTHER" id="PTHR35191">
    <property type="entry name" value="PROPHAGE SIDE TAIL FIBER PROTEIN HOMOLOG STFQ-RELATED"/>
    <property type="match status" value="1"/>
</dbReference>
<dbReference type="Pfam" id="PF12571">
    <property type="entry name" value="Phage_tail_fib"/>
    <property type="match status" value="1"/>
</dbReference>
<protein>
    <submittedName>
        <fullName evidence="2">Phage tail protein</fullName>
    </submittedName>
</protein>
<dbReference type="InterPro" id="IPR022225">
    <property type="entry name" value="Phage_tail_fibre_N"/>
</dbReference>
<proteinExistence type="predicted"/>
<accession>A0ABZ2J3F3</accession>
<evidence type="ECO:0000313" key="3">
    <source>
        <dbReference type="Proteomes" id="UP001385389"/>
    </source>
</evidence>
<keyword evidence="3" id="KW-1185">Reference proteome</keyword>
<gene>
    <name evidence="2" type="ORF">V8V93_07720</name>
</gene>
<dbReference type="InterPro" id="IPR051934">
    <property type="entry name" value="Phage_Tail_Fiber_Structural"/>
</dbReference>
<evidence type="ECO:0000313" key="2">
    <source>
        <dbReference type="EMBL" id="WWX24092.1"/>
    </source>
</evidence>
<dbReference type="RefSeq" id="WP_338669787.1">
    <property type="nucleotide sequence ID" value="NZ_CP146609.1"/>
</dbReference>
<feature type="domain" description="Phage tail fibre protein N-terminal" evidence="1">
    <location>
        <begin position="3"/>
        <end position="142"/>
    </location>
</feature>
<dbReference type="Proteomes" id="UP001385389">
    <property type="component" value="Chromosome"/>
</dbReference>
<sequence>MSLILTKAGLDAYAQSEATGTKLQATHMAVGDGGGAPVAHTDTSEALVSETWRGELQKIEVAASGEVEFQGHVPITVGGWYIREIAIYADDTLLALSSHPETWKPAPEAPDKVELVITAPVKFANTDNINLTVDTTKVLASQEHVAAEIEKHNVSEEAHATLLGEYAPKGHEHLTEEVTDLLSDPHTYKAAQRYAQTELEITAGAVVWDCTAAPSAVLLLDQDVTNLTITNYAAGGSYDLAVIQDATGGRTLTMPAGLYAVGGTGYEVSTDANARDLLQLLPVYNPDTDAVEPWYMANNGFAQVS</sequence>
<reference evidence="2 3" key="1">
    <citation type="submission" date="2024-03" db="EMBL/GenBank/DDBJ databases">
        <title>Phenotype and Genome Characterization of a Sulfate-Reducing Bacterium Pseudodesulfovibrio sp. strain 5S69, isolated from Petroleum Reservoir in Tatarstan (Russia).</title>
        <authorList>
            <person name="Bidzhieva S.K."/>
            <person name="Kadnikov V."/>
            <person name="Tourova T.P."/>
            <person name="Samigullina S.R."/>
            <person name="Sokolova D.S."/>
            <person name="Poltaraus A.B."/>
            <person name="Avtukh A.N."/>
            <person name="Tereshina V.M."/>
            <person name="Mardanov A.V."/>
            <person name="Nazina T.N."/>
        </authorList>
    </citation>
    <scope>NUCLEOTIDE SEQUENCE [LARGE SCALE GENOMIC DNA]</scope>
    <source>
        <strain evidence="2 3">5S69</strain>
    </source>
</reference>
<dbReference type="PANTHER" id="PTHR35191:SF1">
    <property type="entry name" value="PROPHAGE SIDE TAIL FIBER PROTEIN HOMOLOG STFQ-RELATED"/>
    <property type="match status" value="1"/>
</dbReference>